<dbReference type="AlphaFoldDB" id="A0A0V8QHG5"/>
<sequence length="400" mass="45634">MEDGNPLYIGILAAFILVEAVVSSAKAAFEDSNEENERYLNTLSLFLTLLNMGIGVLAVHLTEMEIWKKLLFGLFLAFVVMLFGSVLPAKLTKRDTEKARKRYEGALAVLSNIILPFTFLLEAVTRGILFLLRIKPEELKDNVTEEEIISIVNEGSRQGVLEDNEVEMISNIIELDEKEARDVMTHRRKVVSVSTEMTVEEALKFMLDESYSRYPLYEGEKDNIVGVLHLKDLTRYYVMGRDKSISLKEIAREPYFVPDTQAVDTLFDNMQKNKIHMAIAVDEYGQMAGIVAMEDILEEIVGNIFDEYDIDERMIIKQGNNRYIMKGLTPIDEVEEALGIEILQDDFDTLNGWLISLLGHLPQDKEKSVVMAEGYRFQIIDARNNMIRNVKVVKEEQKEG</sequence>
<dbReference type="Pfam" id="PF00571">
    <property type="entry name" value="CBS"/>
    <property type="match status" value="2"/>
</dbReference>
<comment type="similarity">
    <text evidence="2">Belongs to the UPF0053 family.</text>
</comment>
<feature type="transmembrane region" description="Helical" evidence="10">
    <location>
        <begin position="39"/>
        <end position="60"/>
    </location>
</feature>
<evidence type="ECO:0000256" key="5">
    <source>
        <dbReference type="ARBA" id="ARBA00022737"/>
    </source>
</evidence>
<feature type="transmembrane region" description="Helical" evidence="10">
    <location>
        <begin position="107"/>
        <end position="132"/>
    </location>
</feature>
<dbReference type="SMART" id="SM00116">
    <property type="entry name" value="CBS"/>
    <property type="match status" value="2"/>
</dbReference>
<keyword evidence="13" id="KW-1185">Reference proteome</keyword>
<dbReference type="InterPro" id="IPR044751">
    <property type="entry name" value="Ion_transp-like_CBS"/>
</dbReference>
<evidence type="ECO:0000313" key="12">
    <source>
        <dbReference type="EMBL" id="KSV60021.1"/>
    </source>
</evidence>
<proteinExistence type="inferred from homology"/>
<keyword evidence="4 10" id="KW-0812">Transmembrane</keyword>
<comment type="caution">
    <text evidence="12">The sequence shown here is derived from an EMBL/GenBank/DDBJ whole genome shotgun (WGS) entry which is preliminary data.</text>
</comment>
<name>A0A0V8QHG5_9FIRM</name>
<evidence type="ECO:0000256" key="10">
    <source>
        <dbReference type="SAM" id="Phobius"/>
    </source>
</evidence>
<dbReference type="GO" id="GO:0050660">
    <property type="term" value="F:flavin adenine dinucleotide binding"/>
    <property type="evidence" value="ECO:0007669"/>
    <property type="project" value="InterPro"/>
</dbReference>
<evidence type="ECO:0000256" key="7">
    <source>
        <dbReference type="ARBA" id="ARBA00023122"/>
    </source>
</evidence>
<dbReference type="SMART" id="SM01091">
    <property type="entry name" value="CorC_HlyC"/>
    <property type="match status" value="1"/>
</dbReference>
<dbReference type="SUPFAM" id="SSF56176">
    <property type="entry name" value="FAD-binding/transporter-associated domain-like"/>
    <property type="match status" value="1"/>
</dbReference>
<dbReference type="STRING" id="290052.ASU35_07020"/>
<feature type="transmembrane region" description="Helical" evidence="10">
    <location>
        <begin position="66"/>
        <end position="87"/>
    </location>
</feature>
<evidence type="ECO:0000256" key="3">
    <source>
        <dbReference type="ARBA" id="ARBA00022475"/>
    </source>
</evidence>
<organism evidence="12 13">
    <name type="scientific">Acetivibrio ethanolgignens</name>
    <dbReference type="NCBI Taxonomy" id="290052"/>
    <lineage>
        <taxon>Bacteria</taxon>
        <taxon>Bacillati</taxon>
        <taxon>Bacillota</taxon>
        <taxon>Clostridia</taxon>
        <taxon>Eubacteriales</taxon>
        <taxon>Oscillospiraceae</taxon>
        <taxon>Acetivibrio</taxon>
    </lineage>
</organism>
<feature type="domain" description="CBS" evidence="11">
    <location>
        <begin position="184"/>
        <end position="243"/>
    </location>
</feature>
<evidence type="ECO:0000259" key="11">
    <source>
        <dbReference type="PROSITE" id="PS51371"/>
    </source>
</evidence>
<dbReference type="Pfam" id="PF03471">
    <property type="entry name" value="CorC_HlyC"/>
    <property type="match status" value="1"/>
</dbReference>
<dbReference type="SUPFAM" id="SSF54631">
    <property type="entry name" value="CBS-domain pair"/>
    <property type="match status" value="1"/>
</dbReference>
<dbReference type="InterPro" id="IPR000644">
    <property type="entry name" value="CBS_dom"/>
</dbReference>
<protein>
    <recommendedName>
        <fullName evidence="11">CBS domain-containing protein</fullName>
    </recommendedName>
</protein>
<dbReference type="InterPro" id="IPR016169">
    <property type="entry name" value="FAD-bd_PCMH_sub2"/>
</dbReference>
<dbReference type="Pfam" id="PF01595">
    <property type="entry name" value="CNNM"/>
    <property type="match status" value="1"/>
</dbReference>
<keyword evidence="8 10" id="KW-0472">Membrane</keyword>
<keyword evidence="3" id="KW-1003">Cell membrane</keyword>
<feature type="domain" description="CBS" evidence="11">
    <location>
        <begin position="250"/>
        <end position="307"/>
    </location>
</feature>
<gene>
    <name evidence="12" type="ORF">ASU35_07020</name>
</gene>
<dbReference type="PROSITE" id="PS51371">
    <property type="entry name" value="CBS"/>
    <property type="match status" value="2"/>
</dbReference>
<evidence type="ECO:0000313" key="13">
    <source>
        <dbReference type="Proteomes" id="UP000054874"/>
    </source>
</evidence>
<dbReference type="Proteomes" id="UP000054874">
    <property type="component" value="Unassembled WGS sequence"/>
</dbReference>
<keyword evidence="7 9" id="KW-0129">CBS domain</keyword>
<evidence type="ECO:0000256" key="6">
    <source>
        <dbReference type="ARBA" id="ARBA00022989"/>
    </source>
</evidence>
<dbReference type="OrthoDB" id="9798188at2"/>
<dbReference type="InterPro" id="IPR036318">
    <property type="entry name" value="FAD-bd_PCMH-like_sf"/>
</dbReference>
<comment type="subcellular location">
    <subcellularLocation>
        <location evidence="1">Cell membrane</location>
        <topology evidence="1">Multi-pass membrane protein</topology>
    </subcellularLocation>
</comment>
<evidence type="ECO:0000256" key="1">
    <source>
        <dbReference type="ARBA" id="ARBA00004651"/>
    </source>
</evidence>
<keyword evidence="6 10" id="KW-1133">Transmembrane helix</keyword>
<dbReference type="InterPro" id="IPR002550">
    <property type="entry name" value="CNNM"/>
</dbReference>
<dbReference type="GO" id="GO:0005886">
    <property type="term" value="C:plasma membrane"/>
    <property type="evidence" value="ECO:0007669"/>
    <property type="project" value="UniProtKB-SubCell"/>
</dbReference>
<dbReference type="PANTHER" id="PTHR22777:SF32">
    <property type="entry name" value="UPF0053 INNER MEMBRANE PROTEIN YFJD"/>
    <property type="match status" value="1"/>
</dbReference>
<evidence type="ECO:0000256" key="4">
    <source>
        <dbReference type="ARBA" id="ARBA00022692"/>
    </source>
</evidence>
<reference evidence="12 13" key="1">
    <citation type="submission" date="2015-11" db="EMBL/GenBank/DDBJ databases">
        <title>Butyribacter intestini gen. nov., sp. nov., a butyric acid-producing bacterium of the family Lachnospiraceae isolated from the human faeces.</title>
        <authorList>
            <person name="Zou Y."/>
            <person name="Xue W."/>
            <person name="Luo G."/>
            <person name="Lv M."/>
        </authorList>
    </citation>
    <scope>NUCLEOTIDE SEQUENCE [LARGE SCALE GENOMIC DNA]</scope>
    <source>
        <strain evidence="12 13">ACET-33324</strain>
    </source>
</reference>
<evidence type="ECO:0000256" key="9">
    <source>
        <dbReference type="PROSITE-ProRule" id="PRU00703"/>
    </source>
</evidence>
<dbReference type="Gene3D" id="3.10.580.10">
    <property type="entry name" value="CBS-domain"/>
    <property type="match status" value="1"/>
</dbReference>
<feature type="transmembrane region" description="Helical" evidence="10">
    <location>
        <begin position="6"/>
        <end position="27"/>
    </location>
</feature>
<dbReference type="InterPro" id="IPR005170">
    <property type="entry name" value="Transptr-assoc_dom"/>
</dbReference>
<dbReference type="PANTHER" id="PTHR22777">
    <property type="entry name" value="HEMOLYSIN-RELATED"/>
    <property type="match status" value="1"/>
</dbReference>
<dbReference type="Gene3D" id="3.30.465.10">
    <property type="match status" value="1"/>
</dbReference>
<dbReference type="InterPro" id="IPR046342">
    <property type="entry name" value="CBS_dom_sf"/>
</dbReference>
<dbReference type="RefSeq" id="WP_058351752.1">
    <property type="nucleotide sequence ID" value="NZ_CABMMD010000057.1"/>
</dbReference>
<keyword evidence="5" id="KW-0677">Repeat</keyword>
<accession>A0A0V8QHG5</accession>
<dbReference type="CDD" id="cd04590">
    <property type="entry name" value="CBS_pair_CorC_HlyC_assoc"/>
    <property type="match status" value="1"/>
</dbReference>
<evidence type="ECO:0000256" key="2">
    <source>
        <dbReference type="ARBA" id="ARBA00006337"/>
    </source>
</evidence>
<dbReference type="EMBL" id="LNAM01000057">
    <property type="protein sequence ID" value="KSV60021.1"/>
    <property type="molecule type" value="Genomic_DNA"/>
</dbReference>
<evidence type="ECO:0000256" key="8">
    <source>
        <dbReference type="ARBA" id="ARBA00023136"/>
    </source>
</evidence>
<dbReference type="FunFam" id="3.10.580.10:FF:000002">
    <property type="entry name" value="Magnesium/cobalt efflux protein CorC"/>
    <property type="match status" value="1"/>
</dbReference>